<dbReference type="EMBL" id="FWXY01000001">
    <property type="protein sequence ID" value="SMC38683.1"/>
    <property type="molecule type" value="Genomic_DNA"/>
</dbReference>
<evidence type="ECO:0000256" key="2">
    <source>
        <dbReference type="ARBA" id="ARBA00004370"/>
    </source>
</evidence>
<evidence type="ECO:0000259" key="14">
    <source>
        <dbReference type="PROSITE" id="PS50885"/>
    </source>
</evidence>
<keyword evidence="6" id="KW-0547">Nucleotide-binding</keyword>
<dbReference type="AlphaFoldDB" id="A0A1W1YRB5"/>
<dbReference type="CDD" id="cd00075">
    <property type="entry name" value="HATPase"/>
    <property type="match status" value="1"/>
</dbReference>
<comment type="subcellular location">
    <subcellularLocation>
        <location evidence="2">Membrane</location>
    </subcellularLocation>
</comment>
<keyword evidence="7" id="KW-0418">Kinase</keyword>
<evidence type="ECO:0000256" key="10">
    <source>
        <dbReference type="PROSITE-ProRule" id="PRU00169"/>
    </source>
</evidence>
<dbReference type="SUPFAM" id="SSF158472">
    <property type="entry name" value="HAMP domain-like"/>
    <property type="match status" value="1"/>
</dbReference>
<dbReference type="PROSITE" id="PS50110">
    <property type="entry name" value="RESPONSE_REGULATORY"/>
    <property type="match status" value="1"/>
</dbReference>
<dbReference type="Proteomes" id="UP000192418">
    <property type="component" value="Unassembled WGS sequence"/>
</dbReference>
<accession>A0A1W1YRB5</accession>
<dbReference type="InterPro" id="IPR003594">
    <property type="entry name" value="HATPase_dom"/>
</dbReference>
<dbReference type="Gene3D" id="3.40.50.2300">
    <property type="match status" value="1"/>
</dbReference>
<feature type="domain" description="Histidine kinase" evidence="12">
    <location>
        <begin position="534"/>
        <end position="762"/>
    </location>
</feature>
<dbReference type="InterPro" id="IPR001789">
    <property type="entry name" value="Sig_transdc_resp-reg_receiver"/>
</dbReference>
<keyword evidence="4 10" id="KW-0597">Phosphoprotein</keyword>
<dbReference type="SMART" id="SM00387">
    <property type="entry name" value="HATPase_c"/>
    <property type="match status" value="1"/>
</dbReference>
<sequence length="901" mass="100425">MINWKRCYKFWHNQSISLKSSLGLGVLLLLMAGVAITAYISLRYVRIANNAIEVSTEIQRLVLKMDGEMSKARHLHGKFFLYYPRTGLNEAHEKYAQPSIRQTARVVSISRLLKDMIERPEVSNAISKSQIDVNLYLSSAKRFADTSIDSFELVTRLATPEKGLYDRLERLLGSLKTAFKDMPDLYFEMASFARQYQVTHERFLMQSAFNVAFKLRKSMAMDPSFTQMHKKKINMMLDHFQELAEESMTVDVAIHSRFNDFVLQERITGTISETLVALAEKEVVNARKIIEDTHKLTTMILLLVIVVGLITAVVISRFMTINITHRILLLTKSARAFKKGHFEFGVTPGGEDEIGQLGQTFNFMAIRIKDLVENLEKTVEQRTAALAVSENRFHELFEHASSGMAIYEAIDGGKNFVLKEINPSMEEIFNIQAADVLGKKLSEILPSMVDTGVFAVFRNVWKTGRPQEHPITSYDGSRLLFWSENKIYKLPGGDIVALCNDKTLEKQAEVQKKTMEYQLRQARKMEAIGLLAGGVAHDLNNILSPVVGYPELFLPELPQQSPLRAPLTAIHESGKKARNIVADLLTVARGVANTRENSNLNDLVKSQLDTPEAQELSTLYNEVEFRVILGLELLNISCSPVHIQKCVMNLLLNAMEAANGTAGGVVFLATSSCEINEGQAREKAIIPGHYAVLQISDSGPEISPEDLEHIFEPFYIKNVMGRSGTGLGLAVTWNIVREHGGAVDIKTGTTGTSFFIYLPVIKNEPARNKKNSTVTDDLMGEGERILVVDDDAQVRGLAKSILERFGYHPVCVSSGETALDYVKEHKVDLVLLDMLMEPGINGRQTYEGIIKIHPGQKALVASGFSESEDIEKTLQMGAGGFIKKPYTIKELAGMVKSSLAS</sequence>
<dbReference type="CDD" id="cd00082">
    <property type="entry name" value="HisKA"/>
    <property type="match status" value="1"/>
</dbReference>
<feature type="transmembrane region" description="Helical" evidence="11">
    <location>
        <begin position="20"/>
        <end position="42"/>
    </location>
</feature>
<evidence type="ECO:0000256" key="7">
    <source>
        <dbReference type="ARBA" id="ARBA00022777"/>
    </source>
</evidence>
<evidence type="ECO:0000313" key="16">
    <source>
        <dbReference type="Proteomes" id="UP000192418"/>
    </source>
</evidence>
<dbReference type="InterPro" id="IPR004358">
    <property type="entry name" value="Sig_transdc_His_kin-like_C"/>
</dbReference>
<evidence type="ECO:0000259" key="12">
    <source>
        <dbReference type="PROSITE" id="PS50109"/>
    </source>
</evidence>
<dbReference type="InterPro" id="IPR003661">
    <property type="entry name" value="HisK_dim/P_dom"/>
</dbReference>
<dbReference type="GO" id="GO:0016020">
    <property type="term" value="C:membrane"/>
    <property type="evidence" value="ECO:0007669"/>
    <property type="project" value="UniProtKB-SubCell"/>
</dbReference>
<dbReference type="Gene3D" id="1.10.287.130">
    <property type="match status" value="1"/>
</dbReference>
<dbReference type="SUPFAM" id="SSF55874">
    <property type="entry name" value="ATPase domain of HSP90 chaperone/DNA topoisomerase II/histidine kinase"/>
    <property type="match status" value="1"/>
</dbReference>
<evidence type="ECO:0000256" key="1">
    <source>
        <dbReference type="ARBA" id="ARBA00000085"/>
    </source>
</evidence>
<evidence type="ECO:0000256" key="4">
    <source>
        <dbReference type="ARBA" id="ARBA00022553"/>
    </source>
</evidence>
<dbReference type="GO" id="GO:0005524">
    <property type="term" value="F:ATP binding"/>
    <property type="evidence" value="ECO:0007669"/>
    <property type="project" value="UniProtKB-KW"/>
</dbReference>
<dbReference type="PROSITE" id="PS50885">
    <property type="entry name" value="HAMP"/>
    <property type="match status" value="1"/>
</dbReference>
<proteinExistence type="predicted"/>
<evidence type="ECO:0000256" key="6">
    <source>
        <dbReference type="ARBA" id="ARBA00022741"/>
    </source>
</evidence>
<dbReference type="InterPro" id="IPR035965">
    <property type="entry name" value="PAS-like_dom_sf"/>
</dbReference>
<keyword evidence="8" id="KW-0067">ATP-binding</keyword>
<evidence type="ECO:0000256" key="9">
    <source>
        <dbReference type="ARBA" id="ARBA00023012"/>
    </source>
</evidence>
<dbReference type="Pfam" id="PF00672">
    <property type="entry name" value="HAMP"/>
    <property type="match status" value="1"/>
</dbReference>
<evidence type="ECO:0000256" key="8">
    <source>
        <dbReference type="ARBA" id="ARBA00022840"/>
    </source>
</evidence>
<dbReference type="STRING" id="1121400.SAMN02746065_101274"/>
<dbReference type="PANTHER" id="PTHR43065:SF46">
    <property type="entry name" value="C4-DICARBOXYLATE TRANSPORT SENSOR PROTEIN DCTB"/>
    <property type="match status" value="1"/>
</dbReference>
<dbReference type="OrthoDB" id="45683at2"/>
<evidence type="ECO:0000256" key="11">
    <source>
        <dbReference type="SAM" id="Phobius"/>
    </source>
</evidence>
<dbReference type="InterPro" id="IPR011006">
    <property type="entry name" value="CheY-like_superfamily"/>
</dbReference>
<reference evidence="15 16" key="1">
    <citation type="submission" date="2017-04" db="EMBL/GenBank/DDBJ databases">
        <authorList>
            <person name="Afonso C.L."/>
            <person name="Miller P.J."/>
            <person name="Scott M.A."/>
            <person name="Spackman E."/>
            <person name="Goraichik I."/>
            <person name="Dimitrov K.M."/>
            <person name="Suarez D.L."/>
            <person name="Swayne D.E."/>
        </authorList>
    </citation>
    <scope>NUCLEOTIDE SEQUENCE [LARGE SCALE GENOMIC DNA]</scope>
    <source>
        <strain evidence="15 16">DSM 3385</strain>
    </source>
</reference>
<keyword evidence="11" id="KW-0472">Membrane</keyword>
<dbReference type="SMART" id="SM00304">
    <property type="entry name" value="HAMP"/>
    <property type="match status" value="1"/>
</dbReference>
<dbReference type="SUPFAM" id="SSF52172">
    <property type="entry name" value="CheY-like"/>
    <property type="match status" value="1"/>
</dbReference>
<feature type="domain" description="Response regulatory" evidence="13">
    <location>
        <begin position="784"/>
        <end position="899"/>
    </location>
</feature>
<keyword evidence="16" id="KW-1185">Reference proteome</keyword>
<evidence type="ECO:0000259" key="13">
    <source>
        <dbReference type="PROSITE" id="PS50110"/>
    </source>
</evidence>
<dbReference type="SMART" id="SM00448">
    <property type="entry name" value="REC"/>
    <property type="match status" value="1"/>
</dbReference>
<dbReference type="InterPro" id="IPR003660">
    <property type="entry name" value="HAMP_dom"/>
</dbReference>
<evidence type="ECO:0000256" key="5">
    <source>
        <dbReference type="ARBA" id="ARBA00022679"/>
    </source>
</evidence>
<keyword evidence="9" id="KW-0902">Two-component regulatory system</keyword>
<dbReference type="CDD" id="cd06225">
    <property type="entry name" value="HAMP"/>
    <property type="match status" value="1"/>
</dbReference>
<keyword evidence="11" id="KW-0812">Transmembrane</keyword>
<feature type="modified residue" description="4-aspartylphosphate" evidence="10">
    <location>
        <position position="833"/>
    </location>
</feature>
<dbReference type="SMART" id="SM00388">
    <property type="entry name" value="HisKA"/>
    <property type="match status" value="1"/>
</dbReference>
<dbReference type="Gene3D" id="6.10.340.10">
    <property type="match status" value="1"/>
</dbReference>
<dbReference type="SUPFAM" id="SSF55785">
    <property type="entry name" value="PYP-like sensor domain (PAS domain)"/>
    <property type="match status" value="1"/>
</dbReference>
<dbReference type="PANTHER" id="PTHR43065">
    <property type="entry name" value="SENSOR HISTIDINE KINASE"/>
    <property type="match status" value="1"/>
</dbReference>
<dbReference type="CDD" id="cd00156">
    <property type="entry name" value="REC"/>
    <property type="match status" value="1"/>
</dbReference>
<organism evidence="15 16">
    <name type="scientific">Desulfocicer vacuolatum DSM 3385</name>
    <dbReference type="NCBI Taxonomy" id="1121400"/>
    <lineage>
        <taxon>Bacteria</taxon>
        <taxon>Pseudomonadati</taxon>
        <taxon>Thermodesulfobacteriota</taxon>
        <taxon>Desulfobacteria</taxon>
        <taxon>Desulfobacterales</taxon>
        <taxon>Desulfobacteraceae</taxon>
        <taxon>Desulfocicer</taxon>
    </lineage>
</organism>
<protein>
    <recommendedName>
        <fullName evidence="3">histidine kinase</fullName>
        <ecNumber evidence="3">2.7.13.3</ecNumber>
    </recommendedName>
</protein>
<dbReference type="PRINTS" id="PR00344">
    <property type="entry name" value="BCTRLSENSOR"/>
</dbReference>
<dbReference type="Pfam" id="PF13188">
    <property type="entry name" value="PAS_8"/>
    <property type="match status" value="1"/>
</dbReference>
<dbReference type="Pfam" id="PF02518">
    <property type="entry name" value="HATPase_c"/>
    <property type="match status" value="1"/>
</dbReference>
<dbReference type="Gene3D" id="3.30.450.20">
    <property type="entry name" value="PAS domain"/>
    <property type="match status" value="1"/>
</dbReference>
<dbReference type="GO" id="GO:0000155">
    <property type="term" value="F:phosphorelay sensor kinase activity"/>
    <property type="evidence" value="ECO:0007669"/>
    <property type="project" value="InterPro"/>
</dbReference>
<feature type="transmembrane region" description="Helical" evidence="11">
    <location>
        <begin position="296"/>
        <end position="319"/>
    </location>
</feature>
<evidence type="ECO:0000256" key="3">
    <source>
        <dbReference type="ARBA" id="ARBA00012438"/>
    </source>
</evidence>
<dbReference type="InterPro" id="IPR036890">
    <property type="entry name" value="HATPase_C_sf"/>
</dbReference>
<keyword evidence="5" id="KW-0808">Transferase</keyword>
<dbReference type="EC" id="2.7.13.3" evidence="3"/>
<dbReference type="InterPro" id="IPR005467">
    <property type="entry name" value="His_kinase_dom"/>
</dbReference>
<keyword evidence="11" id="KW-1133">Transmembrane helix</keyword>
<evidence type="ECO:0000313" key="15">
    <source>
        <dbReference type="EMBL" id="SMC38683.1"/>
    </source>
</evidence>
<dbReference type="Pfam" id="PF00072">
    <property type="entry name" value="Response_reg"/>
    <property type="match status" value="1"/>
</dbReference>
<dbReference type="RefSeq" id="WP_084066575.1">
    <property type="nucleotide sequence ID" value="NZ_FWXY01000001.1"/>
</dbReference>
<feature type="domain" description="HAMP" evidence="14">
    <location>
        <begin position="321"/>
        <end position="373"/>
    </location>
</feature>
<dbReference type="SUPFAM" id="SSF47384">
    <property type="entry name" value="Homodimeric domain of signal transducing histidine kinase"/>
    <property type="match status" value="1"/>
</dbReference>
<dbReference type="Gene3D" id="3.30.565.10">
    <property type="entry name" value="Histidine kinase-like ATPase, C-terminal domain"/>
    <property type="match status" value="1"/>
</dbReference>
<comment type="catalytic activity">
    <reaction evidence="1">
        <text>ATP + protein L-histidine = ADP + protein N-phospho-L-histidine.</text>
        <dbReference type="EC" id="2.7.13.3"/>
    </reaction>
</comment>
<name>A0A1W1YRB5_9BACT</name>
<gene>
    <name evidence="15" type="ORF">SAMN02746065_101274</name>
</gene>
<dbReference type="InterPro" id="IPR036097">
    <property type="entry name" value="HisK_dim/P_sf"/>
</dbReference>
<dbReference type="InterPro" id="IPR000014">
    <property type="entry name" value="PAS"/>
</dbReference>
<dbReference type="PROSITE" id="PS50109">
    <property type="entry name" value="HIS_KIN"/>
    <property type="match status" value="1"/>
</dbReference>